<dbReference type="GO" id="GO:0008278">
    <property type="term" value="C:cohesin complex"/>
    <property type="evidence" value="ECO:0007669"/>
    <property type="project" value="InterPro"/>
</dbReference>
<comment type="caution">
    <text evidence="14">The sequence shown here is derived from an EMBL/GenBank/DDBJ whole genome shotgun (WGS) entry which is preliminary data.</text>
</comment>
<feature type="coiled-coil region" evidence="11">
    <location>
        <begin position="417"/>
        <end position="477"/>
    </location>
</feature>
<dbReference type="Gene3D" id="3.30.70.1620">
    <property type="match status" value="1"/>
</dbReference>
<evidence type="ECO:0000256" key="9">
    <source>
        <dbReference type="ARBA" id="ARBA00023306"/>
    </source>
</evidence>
<evidence type="ECO:0000313" key="14">
    <source>
        <dbReference type="EMBL" id="KAF9329505.1"/>
    </source>
</evidence>
<feature type="region of interest" description="Disordered" evidence="12">
    <location>
        <begin position="922"/>
        <end position="944"/>
    </location>
</feature>
<dbReference type="SMART" id="SM00968">
    <property type="entry name" value="SMC_hinge"/>
    <property type="match status" value="1"/>
</dbReference>
<evidence type="ECO:0000256" key="10">
    <source>
        <dbReference type="PIRNR" id="PIRNR005719"/>
    </source>
</evidence>
<reference evidence="14" key="1">
    <citation type="journal article" date="2020" name="Fungal Divers.">
        <title>Resolving the Mortierellaceae phylogeny through synthesis of multi-gene phylogenetics and phylogenomics.</title>
        <authorList>
            <person name="Vandepol N."/>
            <person name="Liber J."/>
            <person name="Desiro A."/>
            <person name="Na H."/>
            <person name="Kennedy M."/>
            <person name="Barry K."/>
            <person name="Grigoriev I.V."/>
            <person name="Miller A.N."/>
            <person name="O'Donnell K."/>
            <person name="Stajich J.E."/>
            <person name="Bonito G."/>
        </authorList>
    </citation>
    <scope>NUCLEOTIDE SEQUENCE</scope>
    <source>
        <strain evidence="14">NVP1</strain>
    </source>
</reference>
<dbReference type="InterPro" id="IPR024704">
    <property type="entry name" value="SMC"/>
</dbReference>
<gene>
    <name evidence="14" type="primary">SMC1</name>
    <name evidence="14" type="ORF">BG006_007416</name>
</gene>
<keyword evidence="7 11" id="KW-0175">Coiled coil</keyword>
<evidence type="ECO:0000259" key="13">
    <source>
        <dbReference type="SMART" id="SM00968"/>
    </source>
</evidence>
<keyword evidence="4" id="KW-0158">Chromosome</keyword>
<dbReference type="Gene3D" id="1.10.287.1490">
    <property type="match status" value="1"/>
</dbReference>
<dbReference type="EMBL" id="JAAAUY010000469">
    <property type="protein sequence ID" value="KAF9329505.1"/>
    <property type="molecule type" value="Genomic_DNA"/>
</dbReference>
<feature type="coiled-coil region" evidence="11">
    <location>
        <begin position="787"/>
        <end position="863"/>
    </location>
</feature>
<dbReference type="AlphaFoldDB" id="A0A9P5SH47"/>
<comment type="subcellular location">
    <subcellularLocation>
        <location evidence="2">Chromosome</location>
    </subcellularLocation>
    <subcellularLocation>
        <location evidence="1 10">Nucleus</location>
    </subcellularLocation>
</comment>
<dbReference type="CDD" id="cd03275">
    <property type="entry name" value="ABC_SMC1_euk"/>
    <property type="match status" value="1"/>
</dbReference>
<dbReference type="GO" id="GO:0005634">
    <property type="term" value="C:nucleus"/>
    <property type="evidence" value="ECO:0007669"/>
    <property type="project" value="UniProtKB-SubCell"/>
</dbReference>
<dbReference type="InterPro" id="IPR027417">
    <property type="entry name" value="P-loop_NTPase"/>
</dbReference>
<proteinExistence type="inferred from homology"/>
<dbReference type="Pfam" id="PF02463">
    <property type="entry name" value="SMC_N"/>
    <property type="match status" value="1"/>
</dbReference>
<dbReference type="SUPFAM" id="SSF52540">
    <property type="entry name" value="P-loop containing nucleoside triphosphate hydrolases"/>
    <property type="match status" value="2"/>
</dbReference>
<feature type="coiled-coil region" evidence="11">
    <location>
        <begin position="138"/>
        <end position="189"/>
    </location>
</feature>
<dbReference type="GO" id="GO:0003677">
    <property type="term" value="F:DNA binding"/>
    <property type="evidence" value="ECO:0007669"/>
    <property type="project" value="TreeGrafter"/>
</dbReference>
<comment type="similarity">
    <text evidence="3">Belongs to the SMC family. SMC1 subfamily.</text>
</comment>
<name>A0A9P5SH47_9FUNG</name>
<feature type="coiled-coil region" evidence="11">
    <location>
        <begin position="226"/>
        <end position="253"/>
    </location>
</feature>
<dbReference type="GO" id="GO:0051301">
    <property type="term" value="P:cell division"/>
    <property type="evidence" value="ECO:0007669"/>
    <property type="project" value="UniProtKB-KW"/>
</dbReference>
<feature type="compositionally biased region" description="Low complexity" evidence="12">
    <location>
        <begin position="981"/>
        <end position="995"/>
    </location>
</feature>
<dbReference type="PANTHER" id="PTHR18937:SF12">
    <property type="entry name" value="STRUCTURAL MAINTENANCE OF CHROMOSOMES PROTEIN"/>
    <property type="match status" value="1"/>
</dbReference>
<evidence type="ECO:0000256" key="6">
    <source>
        <dbReference type="ARBA" id="ARBA00022776"/>
    </source>
</evidence>
<dbReference type="InterPro" id="IPR010935">
    <property type="entry name" value="SMC_hinge"/>
</dbReference>
<sequence length="1250" mass="142569">MDAISFVLGVKSSQLRSSQLRELIYRDRVDDSQDNNRASTSKSRVENDSDPRKTWVMAVYQKEDGSEIKFVRSVNMAGVSEYKINGRVMLYADYDKALQEINILVKARNFLVFQGDVEAIASQSPKDLTKLIEQISGSLELKQEYDRLQQEQERAVENSTFNFQRKKGINAEIKQYQEQKAEAERFETLQEKKSDLLVNYLVWKLFHIERNITTTEETIVSKTDTLRATNEELTVLEDELKNAKKEQAVAQRDAYRKERSITKSEKAFNELHPDALSLDEKVSHVTKKIKSMKSNGVLVKETYNQQNKSVSQQKQELTQMEKAANKFEEGAKAQEEAQGITLSQNDIVLYSSKKEEVALQTVIQSQELGQLKRNLRTWREEDSRLQESVKELSSKKGRLTEQEQALVNHQKKVESHMASVLQDQARTQHELQNLDNERLRIEKTEIELNEKLSSTLNQLMEAKLDQRESEREQKLKETLSSLKRIFPGVHGRVTDLCKPTQRKYDAAISVILGRHMDAIIVDRQKTAIDCIQLLREQRSGHATFLPLDTLSAKPVNDRLRSVAKGARLAVDVVQYDEVLETAIYYVCGNALVCDTMEVAKHVCYDLGHQVKAVALDGTVFHKSGLITGGQSGLGSSIRRWDEKVVDDLKRRRDTMMAQLNELSKTKKRGEDGETLRSELAGIESKLAFAREDLSATKRNIGEIREQILLINTELTEKGPKAEKSARDLADREVEISRIDAQIHKIEDEVFASLCRKIGVANIREYEELKLKRSQELSEKRSKFETVLSKMRNQLSFETRQLDETKERVSRLENMITTETTTLDKYEAQRDEIHAQQAAIQKEMESLKNELDAAQAAYQIRSEKVSAFKKQVSQKNKQVDALMKDIGAKESLVEKLDSERSSIFRRCKLEQIELPMERGSLDDVSLEEVESLRPHTSSENDMDIDMENGVAVGSQSVPRSQDWKITVDFSELDEDQRQALPSSSSRGRDTSSSSSGIDMQRLSLQSQDHPSSQGGADVVTVEQMENEFLDRLRLLSEEIDRLAPNMKAIERLDGVEARLRQTDKEFNAARKSARTIKEAFSAVKQERYDRFHTAFQHISEKIDEIYKSLTRSSAFPMGGTAYLSLEDTEEPYLDGIRYHAMPPLKRFRDMDQLSGGEKTMAALALLFAIHSYRPSPFFVLDEVDAALDNMNVSRIGQYLQDHASANLQFIVISLKNSLYERGQGLVGIYRDQGINSSKTLTLALDQFQNEE</sequence>
<evidence type="ECO:0000256" key="3">
    <source>
        <dbReference type="ARBA" id="ARBA00005597"/>
    </source>
</evidence>
<keyword evidence="15" id="KW-1185">Reference proteome</keyword>
<evidence type="ECO:0000256" key="8">
    <source>
        <dbReference type="ARBA" id="ARBA00023242"/>
    </source>
</evidence>
<dbReference type="PIRSF" id="PIRSF005719">
    <property type="entry name" value="SMC"/>
    <property type="match status" value="1"/>
</dbReference>
<dbReference type="GO" id="GO:0005524">
    <property type="term" value="F:ATP binding"/>
    <property type="evidence" value="ECO:0007669"/>
    <property type="project" value="InterPro"/>
</dbReference>
<feature type="coiled-coil region" evidence="11">
    <location>
        <begin position="645"/>
        <end position="706"/>
    </location>
</feature>
<keyword evidence="9" id="KW-0131">Cell cycle</keyword>
<evidence type="ECO:0000256" key="11">
    <source>
        <dbReference type="SAM" id="Coils"/>
    </source>
</evidence>
<dbReference type="Gene3D" id="3.40.50.300">
    <property type="entry name" value="P-loop containing nucleotide triphosphate hydrolases"/>
    <property type="match status" value="2"/>
</dbReference>
<feature type="coiled-coil region" evidence="11">
    <location>
        <begin position="300"/>
        <end position="337"/>
    </location>
</feature>
<evidence type="ECO:0000256" key="7">
    <source>
        <dbReference type="ARBA" id="ARBA00023054"/>
    </source>
</evidence>
<dbReference type="InterPro" id="IPR003395">
    <property type="entry name" value="RecF/RecN/SMC_N"/>
</dbReference>
<keyword evidence="5" id="KW-0132">Cell division</keyword>
<evidence type="ECO:0000256" key="2">
    <source>
        <dbReference type="ARBA" id="ARBA00004286"/>
    </source>
</evidence>
<keyword evidence="8 10" id="KW-0539">Nucleus</keyword>
<evidence type="ECO:0000256" key="1">
    <source>
        <dbReference type="ARBA" id="ARBA00004123"/>
    </source>
</evidence>
<evidence type="ECO:0000256" key="4">
    <source>
        <dbReference type="ARBA" id="ARBA00022454"/>
    </source>
</evidence>
<dbReference type="InterPro" id="IPR036277">
    <property type="entry name" value="SMC_hinge_sf"/>
</dbReference>
<organism evidence="14 15">
    <name type="scientific">Podila minutissima</name>
    <dbReference type="NCBI Taxonomy" id="64525"/>
    <lineage>
        <taxon>Eukaryota</taxon>
        <taxon>Fungi</taxon>
        <taxon>Fungi incertae sedis</taxon>
        <taxon>Mucoromycota</taxon>
        <taxon>Mortierellomycotina</taxon>
        <taxon>Mortierellomycetes</taxon>
        <taxon>Mortierellales</taxon>
        <taxon>Mortierellaceae</taxon>
        <taxon>Podila</taxon>
    </lineage>
</organism>
<accession>A0A9P5SH47</accession>
<dbReference type="Proteomes" id="UP000696485">
    <property type="component" value="Unassembled WGS sequence"/>
</dbReference>
<keyword evidence="6" id="KW-0498">Mitosis</keyword>
<evidence type="ECO:0000256" key="12">
    <source>
        <dbReference type="SAM" id="MobiDB-lite"/>
    </source>
</evidence>
<evidence type="ECO:0000256" key="5">
    <source>
        <dbReference type="ARBA" id="ARBA00022618"/>
    </source>
</evidence>
<evidence type="ECO:0000313" key="15">
    <source>
        <dbReference type="Proteomes" id="UP000696485"/>
    </source>
</evidence>
<dbReference type="GO" id="GO:0007062">
    <property type="term" value="P:sister chromatid cohesion"/>
    <property type="evidence" value="ECO:0007669"/>
    <property type="project" value="InterPro"/>
</dbReference>
<feature type="region of interest" description="Disordered" evidence="12">
    <location>
        <begin position="973"/>
        <end position="997"/>
    </location>
</feature>
<dbReference type="Gene3D" id="1.20.1060.20">
    <property type="match status" value="1"/>
</dbReference>
<protein>
    <recommendedName>
        <fullName evidence="10">Structural maintenance of chromosomes protein</fullName>
    </recommendedName>
</protein>
<dbReference type="InterPro" id="IPR028468">
    <property type="entry name" value="Smc1_ABC"/>
</dbReference>
<dbReference type="GO" id="GO:0016887">
    <property type="term" value="F:ATP hydrolysis activity"/>
    <property type="evidence" value="ECO:0007669"/>
    <property type="project" value="InterPro"/>
</dbReference>
<dbReference type="SUPFAM" id="SSF75553">
    <property type="entry name" value="Smc hinge domain"/>
    <property type="match status" value="1"/>
</dbReference>
<feature type="domain" description="SMC hinge" evidence="13">
    <location>
        <begin position="487"/>
        <end position="603"/>
    </location>
</feature>
<dbReference type="PANTHER" id="PTHR18937">
    <property type="entry name" value="STRUCTURAL MAINTENANCE OF CHROMOSOMES SMC FAMILY MEMBER"/>
    <property type="match status" value="1"/>
</dbReference>
<dbReference type="Pfam" id="PF06470">
    <property type="entry name" value="SMC_hinge"/>
    <property type="match status" value="1"/>
</dbReference>